<evidence type="ECO:0000313" key="2">
    <source>
        <dbReference type="EMBL" id="PJG85957.1"/>
    </source>
</evidence>
<dbReference type="EMBL" id="PHHA01000004">
    <property type="protein sequence ID" value="PJG85957.1"/>
    <property type="molecule type" value="Genomic_DNA"/>
</dbReference>
<feature type="domain" description="DUF6862" evidence="1">
    <location>
        <begin position="21"/>
        <end position="85"/>
    </location>
</feature>
<name>A0A2M8S4A5_9PAST</name>
<dbReference type="InterPro" id="IPR049271">
    <property type="entry name" value="DUF6862"/>
</dbReference>
<keyword evidence="3" id="KW-1185">Reference proteome</keyword>
<sequence>MSNLSSDTAKSAVENNYLFANEAKEKFDLLHKENRTEAEENRLQELNELDKQRDQALLSACSGNLLSSGCLSSISDANRAMASYNQNIGNSYIHTFKGLLGNDYKNVEAVLTGKTQDHIEFEKTARIIAQNWDIDVETARDIATYINRGHSVAAAVGGIYSGKTLGNFATKVPDEIDANKKLPVVGETNGYENQVSTLSLDARNIALYSKLKEQLTHENLSNIVKNNSILEHAAFGKGNLTQSGALSTDKIERLAKEWVGDNAIKNSDGGFISADGTRRYRPPHIKHNSPYATTGIQANFERGYKNSNGIFIPESNLHINVKDDK</sequence>
<gene>
    <name evidence="2" type="ORF">CVP05_03575</name>
</gene>
<reference evidence="2 3" key="1">
    <citation type="submission" date="2017-11" db="EMBL/GenBank/DDBJ databases">
        <title>Reclassification of Bisgaard taxon 7 as Conservatibacter flavescens gen. nov., sp. nov.</title>
        <authorList>
            <person name="Christensen H."/>
        </authorList>
    </citation>
    <scope>NUCLEOTIDE SEQUENCE [LARGE SCALE GENOMIC DNA]</scope>
    <source>
        <strain evidence="2 3">7_4</strain>
    </source>
</reference>
<dbReference type="AlphaFoldDB" id="A0A2M8S4A5"/>
<comment type="caution">
    <text evidence="2">The sequence shown here is derived from an EMBL/GenBank/DDBJ whole genome shotgun (WGS) entry which is preliminary data.</text>
</comment>
<dbReference type="Pfam" id="PF21726">
    <property type="entry name" value="DUF6862"/>
    <property type="match status" value="1"/>
</dbReference>
<proteinExistence type="predicted"/>
<protein>
    <recommendedName>
        <fullName evidence="1">DUF6862 domain-containing protein</fullName>
    </recommendedName>
</protein>
<organism evidence="2 3">
    <name type="scientific">Conservatibacter flavescens</name>
    <dbReference type="NCBI Taxonomy" id="28161"/>
    <lineage>
        <taxon>Bacteria</taxon>
        <taxon>Pseudomonadati</taxon>
        <taxon>Pseudomonadota</taxon>
        <taxon>Gammaproteobacteria</taxon>
        <taxon>Pasteurellales</taxon>
        <taxon>Pasteurellaceae</taxon>
        <taxon>Conservatibacter</taxon>
    </lineage>
</organism>
<dbReference type="Proteomes" id="UP000229329">
    <property type="component" value="Unassembled WGS sequence"/>
</dbReference>
<evidence type="ECO:0000259" key="1">
    <source>
        <dbReference type="Pfam" id="PF21726"/>
    </source>
</evidence>
<evidence type="ECO:0000313" key="3">
    <source>
        <dbReference type="Proteomes" id="UP000229329"/>
    </source>
</evidence>
<accession>A0A2M8S4A5</accession>